<organism evidence="5 6">
    <name type="scientific">Malus baccata</name>
    <name type="common">Siberian crab apple</name>
    <name type="synonym">Pyrus baccata</name>
    <dbReference type="NCBI Taxonomy" id="106549"/>
    <lineage>
        <taxon>Eukaryota</taxon>
        <taxon>Viridiplantae</taxon>
        <taxon>Streptophyta</taxon>
        <taxon>Embryophyta</taxon>
        <taxon>Tracheophyta</taxon>
        <taxon>Spermatophyta</taxon>
        <taxon>Magnoliopsida</taxon>
        <taxon>eudicotyledons</taxon>
        <taxon>Gunneridae</taxon>
        <taxon>Pentapetalae</taxon>
        <taxon>rosids</taxon>
        <taxon>fabids</taxon>
        <taxon>Rosales</taxon>
        <taxon>Rosaceae</taxon>
        <taxon>Amygdaloideae</taxon>
        <taxon>Maleae</taxon>
        <taxon>Malus</taxon>
    </lineage>
</organism>
<feature type="compositionally biased region" description="Acidic residues" evidence="4">
    <location>
        <begin position="126"/>
        <end position="147"/>
    </location>
</feature>
<proteinExistence type="inferred from homology"/>
<protein>
    <recommendedName>
        <fullName evidence="7">DNA-directed RNA polymerase III subunit</fullName>
    </recommendedName>
</protein>
<dbReference type="InterPro" id="IPR024661">
    <property type="entry name" value="RNA_pol_III_Rpc31"/>
</dbReference>
<evidence type="ECO:0000256" key="1">
    <source>
        <dbReference type="ARBA" id="ARBA00004123"/>
    </source>
</evidence>
<dbReference type="PANTHER" id="PTHR15367">
    <property type="entry name" value="DNA-DIRECTED RNA POLYMERASE III"/>
    <property type="match status" value="1"/>
</dbReference>
<dbReference type="STRING" id="106549.A0A540LYC0"/>
<dbReference type="GO" id="GO:0006383">
    <property type="term" value="P:transcription by RNA polymerase III"/>
    <property type="evidence" value="ECO:0007669"/>
    <property type="project" value="InterPro"/>
</dbReference>
<sequence>MAYRGRGRGRGGFSGGGGFGFAKQEPFVLFPDIDLPIPKGISDLQQKTDAVIEEENLINQTRKFQKIWKDSPYYLEQSSLNGSRVQQPGRKRVRWNPNSGLEKLDLFEKLEQRQGQNDTKEKKEGEGEDEDENEEEEEQEEEDFSDDDYYKGFDVDDDEDDYNMEDDGDGLASEDLAQTTAPLAVNLVIFLCRTTLDGAGIGEALLRRLRPLRILPLHVYGLISKNIDRI</sequence>
<gene>
    <name evidence="5" type="ORF">C1H46_023070</name>
</gene>
<comment type="subcellular location">
    <subcellularLocation>
        <location evidence="1">Nucleus</location>
    </subcellularLocation>
</comment>
<comment type="caution">
    <text evidence="5">The sequence shown here is derived from an EMBL/GenBank/DDBJ whole genome shotgun (WGS) entry which is preliminary data.</text>
</comment>
<dbReference type="EMBL" id="VIEB01000423">
    <property type="protein sequence ID" value="TQD91319.1"/>
    <property type="molecule type" value="Genomic_DNA"/>
</dbReference>
<dbReference type="AlphaFoldDB" id="A0A540LYC0"/>
<keyword evidence="3" id="KW-0539">Nucleus</keyword>
<keyword evidence="6" id="KW-1185">Reference proteome</keyword>
<dbReference type="PANTHER" id="PTHR15367:SF2">
    <property type="entry name" value="DNA-DIRECTED RNA POLYMERASE III SUBUNIT"/>
    <property type="match status" value="1"/>
</dbReference>
<evidence type="ECO:0000256" key="2">
    <source>
        <dbReference type="ARBA" id="ARBA00008352"/>
    </source>
</evidence>
<name>A0A540LYC0_MALBA</name>
<evidence type="ECO:0000256" key="4">
    <source>
        <dbReference type="SAM" id="MobiDB-lite"/>
    </source>
</evidence>
<dbReference type="GO" id="GO:0005666">
    <property type="term" value="C:RNA polymerase III complex"/>
    <property type="evidence" value="ECO:0007669"/>
    <property type="project" value="TreeGrafter"/>
</dbReference>
<feature type="compositionally biased region" description="Acidic residues" evidence="4">
    <location>
        <begin position="155"/>
        <end position="169"/>
    </location>
</feature>
<evidence type="ECO:0000313" key="5">
    <source>
        <dbReference type="EMBL" id="TQD91319.1"/>
    </source>
</evidence>
<dbReference type="Proteomes" id="UP000315295">
    <property type="component" value="Unassembled WGS sequence"/>
</dbReference>
<evidence type="ECO:0000256" key="3">
    <source>
        <dbReference type="ARBA" id="ARBA00023242"/>
    </source>
</evidence>
<accession>A0A540LYC0</accession>
<reference evidence="5 6" key="1">
    <citation type="journal article" date="2019" name="G3 (Bethesda)">
        <title>Sequencing of a Wild Apple (Malus baccata) Genome Unravels the Differences Between Cultivated and Wild Apple Species Regarding Disease Resistance and Cold Tolerance.</title>
        <authorList>
            <person name="Chen X."/>
        </authorList>
    </citation>
    <scope>NUCLEOTIDE SEQUENCE [LARGE SCALE GENOMIC DNA]</scope>
    <source>
        <strain evidence="6">cv. Shandingzi</strain>
        <tissue evidence="5">Leaves</tissue>
    </source>
</reference>
<feature type="compositionally biased region" description="Basic and acidic residues" evidence="4">
    <location>
        <begin position="105"/>
        <end position="125"/>
    </location>
</feature>
<comment type="similarity">
    <text evidence="2">Belongs to the eukaryotic RPC7 RNA polymerase subunit family.</text>
</comment>
<evidence type="ECO:0008006" key="7">
    <source>
        <dbReference type="Google" id="ProtNLM"/>
    </source>
</evidence>
<evidence type="ECO:0000313" key="6">
    <source>
        <dbReference type="Proteomes" id="UP000315295"/>
    </source>
</evidence>
<feature type="region of interest" description="Disordered" evidence="4">
    <location>
        <begin position="105"/>
        <end position="171"/>
    </location>
</feature>